<dbReference type="KEGG" id="lvs:LOKVESSMR4R_03736"/>
<name>A0A1Y0EI80_9RHOB</name>
<reference evidence="1 2" key="1">
    <citation type="submission" date="2017-05" db="EMBL/GenBank/DDBJ databases">
        <title>Genome Sequence of Loktanella vestfoldensis Strain SMR4r Isolated from a Culture of the Diatom Skeletonema marinoi.</title>
        <authorList>
            <person name="Topel M."/>
            <person name="Pinder M.I.M."/>
            <person name="Johansson O.N."/>
            <person name="Kourtchenko O."/>
            <person name="Godhe A."/>
            <person name="Clarke A.K."/>
        </authorList>
    </citation>
    <scope>NUCLEOTIDE SEQUENCE [LARGE SCALE GENOMIC DNA]</scope>
    <source>
        <strain evidence="1 2">SMR4r</strain>
    </source>
</reference>
<dbReference type="AlphaFoldDB" id="A0A1Y0EI80"/>
<sequence>MTYFLMTIYLAGYPIAVIPFHDEGTCGDALPAVHAALALSHDDIALTCHDSGIPRLRPVARPERGQPA</sequence>
<gene>
    <name evidence="1" type="ORF">LOKVESSMR4R_03736</name>
</gene>
<accession>A0A1Y0EI80</accession>
<evidence type="ECO:0000313" key="2">
    <source>
        <dbReference type="Proteomes" id="UP000195273"/>
    </source>
</evidence>
<dbReference type="RefSeq" id="WP_087211914.1">
    <property type="nucleotide sequence ID" value="NZ_CP021431.1"/>
</dbReference>
<proteinExistence type="predicted"/>
<keyword evidence="2" id="KW-1185">Reference proteome</keyword>
<dbReference type="Proteomes" id="UP000195273">
    <property type="component" value="Chromosome"/>
</dbReference>
<dbReference type="EMBL" id="CP021431">
    <property type="protein sequence ID" value="ARU03002.1"/>
    <property type="molecule type" value="Genomic_DNA"/>
</dbReference>
<evidence type="ECO:0000313" key="1">
    <source>
        <dbReference type="EMBL" id="ARU03002.1"/>
    </source>
</evidence>
<organism evidence="1 2">
    <name type="scientific">Yoonia vestfoldensis</name>
    <dbReference type="NCBI Taxonomy" id="245188"/>
    <lineage>
        <taxon>Bacteria</taxon>
        <taxon>Pseudomonadati</taxon>
        <taxon>Pseudomonadota</taxon>
        <taxon>Alphaproteobacteria</taxon>
        <taxon>Rhodobacterales</taxon>
        <taxon>Paracoccaceae</taxon>
        <taxon>Yoonia</taxon>
    </lineage>
</organism>
<protein>
    <submittedName>
        <fullName evidence="1">Uncharacterized protein</fullName>
    </submittedName>
</protein>